<protein>
    <submittedName>
        <fullName evidence="6">Methionine aminopeptidase</fullName>
        <ecNumber evidence="6">3.4.11.18</ecNumber>
    </submittedName>
</protein>
<dbReference type="HAMAP" id="MF_01974">
    <property type="entry name" value="MetAP_1"/>
    <property type="match status" value="1"/>
</dbReference>
<evidence type="ECO:0000313" key="6">
    <source>
        <dbReference type="EMBL" id="SFV49821.1"/>
    </source>
</evidence>
<evidence type="ECO:0000256" key="1">
    <source>
        <dbReference type="ARBA" id="ARBA00022438"/>
    </source>
</evidence>
<dbReference type="AlphaFoldDB" id="A0A1W1B8G9"/>
<dbReference type="PANTHER" id="PTHR43330:SF27">
    <property type="entry name" value="METHIONINE AMINOPEPTIDASE"/>
    <property type="match status" value="1"/>
</dbReference>
<dbReference type="InterPro" id="IPR002467">
    <property type="entry name" value="Pept_M24A_MAP1"/>
</dbReference>
<dbReference type="NCBIfam" id="TIGR00500">
    <property type="entry name" value="met_pdase_I"/>
    <property type="match status" value="1"/>
</dbReference>
<feature type="domain" description="Peptidase M24" evidence="5">
    <location>
        <begin position="13"/>
        <end position="239"/>
    </location>
</feature>
<proteinExistence type="inferred from homology"/>
<keyword evidence="2" id="KW-0645">Protease</keyword>
<name>A0A1W1B8G9_9ZZZZ</name>
<dbReference type="GO" id="GO:0070006">
    <property type="term" value="F:metalloaminopeptidase activity"/>
    <property type="evidence" value="ECO:0007669"/>
    <property type="project" value="InterPro"/>
</dbReference>
<dbReference type="PANTHER" id="PTHR43330">
    <property type="entry name" value="METHIONINE AMINOPEPTIDASE"/>
    <property type="match status" value="1"/>
</dbReference>
<keyword evidence="3" id="KW-0479">Metal-binding</keyword>
<reference evidence="6" key="1">
    <citation type="submission" date="2016-10" db="EMBL/GenBank/DDBJ databases">
        <authorList>
            <person name="de Groot N.N."/>
        </authorList>
    </citation>
    <scope>NUCLEOTIDE SEQUENCE</scope>
</reference>
<dbReference type="Pfam" id="PF00557">
    <property type="entry name" value="Peptidase_M24"/>
    <property type="match status" value="1"/>
</dbReference>
<dbReference type="EC" id="3.4.11.18" evidence="6"/>
<gene>
    <name evidence="6" type="ORF">MNB_SV-6-1719</name>
</gene>
<dbReference type="SUPFAM" id="SSF55920">
    <property type="entry name" value="Creatinase/aminopeptidase"/>
    <property type="match status" value="1"/>
</dbReference>
<dbReference type="EMBL" id="FPHC01000002">
    <property type="protein sequence ID" value="SFV49821.1"/>
    <property type="molecule type" value="Genomic_DNA"/>
</dbReference>
<dbReference type="GO" id="GO:0004239">
    <property type="term" value="F:initiator methionyl aminopeptidase activity"/>
    <property type="evidence" value="ECO:0007669"/>
    <property type="project" value="UniProtKB-EC"/>
</dbReference>
<evidence type="ECO:0000256" key="4">
    <source>
        <dbReference type="ARBA" id="ARBA00022801"/>
    </source>
</evidence>
<evidence type="ECO:0000256" key="3">
    <source>
        <dbReference type="ARBA" id="ARBA00022723"/>
    </source>
</evidence>
<dbReference type="InterPro" id="IPR001714">
    <property type="entry name" value="Pept_M24_MAP"/>
</dbReference>
<dbReference type="GO" id="GO:0006508">
    <property type="term" value="P:proteolysis"/>
    <property type="evidence" value="ECO:0007669"/>
    <property type="project" value="UniProtKB-KW"/>
</dbReference>
<dbReference type="GO" id="GO:0005829">
    <property type="term" value="C:cytosol"/>
    <property type="evidence" value="ECO:0007669"/>
    <property type="project" value="TreeGrafter"/>
</dbReference>
<dbReference type="PRINTS" id="PR00599">
    <property type="entry name" value="MAPEPTIDASE"/>
</dbReference>
<dbReference type="GO" id="GO:0046872">
    <property type="term" value="F:metal ion binding"/>
    <property type="evidence" value="ECO:0007669"/>
    <property type="project" value="UniProtKB-KW"/>
</dbReference>
<dbReference type="InterPro" id="IPR036005">
    <property type="entry name" value="Creatinase/aminopeptidase-like"/>
</dbReference>
<evidence type="ECO:0000259" key="5">
    <source>
        <dbReference type="Pfam" id="PF00557"/>
    </source>
</evidence>
<evidence type="ECO:0000256" key="2">
    <source>
        <dbReference type="ARBA" id="ARBA00022670"/>
    </source>
</evidence>
<dbReference type="PROSITE" id="PS00680">
    <property type="entry name" value="MAP_1"/>
    <property type="match status" value="1"/>
</dbReference>
<dbReference type="CDD" id="cd01086">
    <property type="entry name" value="MetAP1"/>
    <property type="match status" value="1"/>
</dbReference>
<organism evidence="6">
    <name type="scientific">hydrothermal vent metagenome</name>
    <dbReference type="NCBI Taxonomy" id="652676"/>
    <lineage>
        <taxon>unclassified sequences</taxon>
        <taxon>metagenomes</taxon>
        <taxon>ecological metagenomes</taxon>
    </lineage>
</organism>
<keyword evidence="4 6" id="KW-0378">Hydrolase</keyword>
<dbReference type="InterPro" id="IPR000994">
    <property type="entry name" value="Pept_M24"/>
</dbReference>
<dbReference type="Gene3D" id="3.90.230.10">
    <property type="entry name" value="Creatinase/methionine aminopeptidase superfamily"/>
    <property type="match status" value="1"/>
</dbReference>
<accession>A0A1W1B8G9</accession>
<keyword evidence="1 6" id="KW-0031">Aminopeptidase</keyword>
<sequence length="251" mass="27550">MAITLRKPDEIAKLAKAGEVVGKTLKYLQENVKAGMTLFEVDAMGEEYLRSLGAEPSFKGLYGFPAAVCTSLNEIVIHGVPTDYRLVDGDILGIDIGSKLDGYYGDAAITMPIGEISSQDEALIKCSYDVLYEAIDSIKVGMRFKELTKVLEDGIRSRGFVPLRDYCGHGIGAKPHDEPNIPNYLEGKSKQGPKIKNGMVFCLEPMVCQKSGNPYLLEDKWSVLSEDNLRTSHYEHQVAVVDGKAVILTEV</sequence>